<dbReference type="OrthoDB" id="74813at2759"/>
<accession>A0A075B2L0</accession>
<dbReference type="HOGENOM" id="CLU_1001682_0_0_1"/>
<dbReference type="AlphaFoldDB" id="A0A075B2L0"/>
<sequence length="278" mass="32313">MKNPPFLRIYEPSTGSKQIIILKKSVKSVDKLIGYLKKKVRLENDDSRKLLKRRKFKLLHDGYNLPKKFELKYLEKNALLTILINTDEVDNLAQAVDLVRSVGKSKSSTKDSVEIRPKAVSEKEKKENVNRYEDDVFRAETVYQYVPEGMGDQVMYEPANSEKYDSECDNGVVDYDSLNGNEYPEVNSRIVYKVWEISVDCTPELSREKSGRVVGVDYRTGMVRVQLDAPRIENRDIVKKKKKRGLNKFMLDDENVCDQICEWNINEFVELKVARERN</sequence>
<keyword evidence="2" id="KW-1185">Reference proteome</keyword>
<organism evidence="1 2">
    <name type="scientific">Rozella allomycis (strain CSF55)</name>
    <dbReference type="NCBI Taxonomy" id="988480"/>
    <lineage>
        <taxon>Eukaryota</taxon>
        <taxon>Fungi</taxon>
        <taxon>Fungi incertae sedis</taxon>
        <taxon>Cryptomycota</taxon>
        <taxon>Cryptomycota incertae sedis</taxon>
        <taxon>Rozella</taxon>
    </lineage>
</organism>
<evidence type="ECO:0000313" key="1">
    <source>
        <dbReference type="EMBL" id="EPZ35186.1"/>
    </source>
</evidence>
<evidence type="ECO:0000313" key="2">
    <source>
        <dbReference type="Proteomes" id="UP000030755"/>
    </source>
</evidence>
<dbReference type="EMBL" id="KE560855">
    <property type="protein sequence ID" value="EPZ35186.1"/>
    <property type="molecule type" value="Genomic_DNA"/>
</dbReference>
<protein>
    <submittedName>
        <fullName evidence="1">Uncharacterized protein</fullName>
    </submittedName>
</protein>
<reference evidence="1 2" key="1">
    <citation type="journal article" date="2013" name="Curr. Biol.">
        <title>Shared signatures of parasitism and phylogenomics unite Cryptomycota and microsporidia.</title>
        <authorList>
            <person name="James T.Y."/>
            <person name="Pelin A."/>
            <person name="Bonen L."/>
            <person name="Ahrendt S."/>
            <person name="Sain D."/>
            <person name="Corradi N."/>
            <person name="Stajich J.E."/>
        </authorList>
    </citation>
    <scope>NUCLEOTIDE SEQUENCE [LARGE SCALE GENOMIC DNA]</scope>
    <source>
        <strain evidence="1 2">CSF55</strain>
    </source>
</reference>
<name>A0A075B2L0_ROZAC</name>
<gene>
    <name evidence="1" type="ORF">O9G_004197</name>
</gene>
<proteinExistence type="predicted"/>
<dbReference type="Proteomes" id="UP000030755">
    <property type="component" value="Unassembled WGS sequence"/>
</dbReference>